<protein>
    <recommendedName>
        <fullName evidence="8">NlpC/P60 domain-containing protein</fullName>
    </recommendedName>
</protein>
<reference evidence="10" key="1">
    <citation type="journal article" date="2019" name="Int. J. Syst. Evol. Microbiol.">
        <title>The Global Catalogue of Microorganisms (GCM) 10K type strain sequencing project: providing services to taxonomists for standard genome sequencing and annotation.</title>
        <authorList>
            <consortium name="The Broad Institute Genomics Platform"/>
            <consortium name="The Broad Institute Genome Sequencing Center for Infectious Disease"/>
            <person name="Wu L."/>
            <person name="Ma J."/>
        </authorList>
    </citation>
    <scope>NUCLEOTIDE SEQUENCE [LARGE SCALE GENOMIC DNA]</scope>
    <source>
        <strain evidence="10">JCM 4738</strain>
    </source>
</reference>
<dbReference type="Gene3D" id="3.90.1720.10">
    <property type="entry name" value="endopeptidase domain like (from Nostoc punctiforme)"/>
    <property type="match status" value="1"/>
</dbReference>
<gene>
    <name evidence="9" type="ORF">GCM10010347_03300</name>
</gene>
<organism evidence="9 10">
    <name type="scientific">Streptomyces cirratus</name>
    <dbReference type="NCBI Taxonomy" id="68187"/>
    <lineage>
        <taxon>Bacteria</taxon>
        <taxon>Bacillati</taxon>
        <taxon>Actinomycetota</taxon>
        <taxon>Actinomycetes</taxon>
        <taxon>Kitasatosporales</taxon>
        <taxon>Streptomycetaceae</taxon>
        <taxon>Streptomyces</taxon>
    </lineage>
</organism>
<feature type="coiled-coil region" evidence="5">
    <location>
        <begin position="57"/>
        <end position="112"/>
    </location>
</feature>
<evidence type="ECO:0000256" key="7">
    <source>
        <dbReference type="SAM" id="SignalP"/>
    </source>
</evidence>
<dbReference type="InterPro" id="IPR051794">
    <property type="entry name" value="PG_Endopeptidase_C40"/>
</dbReference>
<sequence>MVFPSGGARKKELAFVASHRRPKQPSRSRVTALTAFAAAAVALSSQSAMAAPDKPSKDEVKAKVDTLYDEAEQATEKFNGAKDRQDKLEKEIAQLQDQVARGQLELNDMRNTLGSMASAQYRTGGIDQSLTLLLSDDPQSYLDKASTLQQLSAKQIEAVGRIQAKQRALAQQRQEAAGKLTDLDSTRKVLGEQKKAAQDKLAQAQAQLNSLSAQDRAQLQDEEGKSSNSAAQSAGNVKGSGRAGAALAAAKTKLGMGYHMGDTGPSSFDCSGLTQWAYAQAGVSISRVTYTQVNDGTRIGRSQLQPGDLVFFYDDLHHVGLYAGNNMTLHASNPKGGVKYESMDNMPFQFGVRVG</sequence>
<evidence type="ECO:0000256" key="5">
    <source>
        <dbReference type="SAM" id="Coils"/>
    </source>
</evidence>
<dbReference type="SUPFAM" id="SSF54001">
    <property type="entry name" value="Cysteine proteinases"/>
    <property type="match status" value="1"/>
</dbReference>
<dbReference type="InterPro" id="IPR038765">
    <property type="entry name" value="Papain-like_cys_pep_sf"/>
</dbReference>
<keyword evidence="5" id="KW-0175">Coiled coil</keyword>
<comment type="similarity">
    <text evidence="1">Belongs to the peptidase C40 family.</text>
</comment>
<evidence type="ECO:0000259" key="8">
    <source>
        <dbReference type="PROSITE" id="PS51935"/>
    </source>
</evidence>
<keyword evidence="4" id="KW-0788">Thiol protease</keyword>
<evidence type="ECO:0000256" key="2">
    <source>
        <dbReference type="ARBA" id="ARBA00022670"/>
    </source>
</evidence>
<evidence type="ECO:0000313" key="10">
    <source>
        <dbReference type="Proteomes" id="UP000642673"/>
    </source>
</evidence>
<evidence type="ECO:0000256" key="3">
    <source>
        <dbReference type="ARBA" id="ARBA00022801"/>
    </source>
</evidence>
<dbReference type="PANTHER" id="PTHR47359:SF3">
    <property type="entry name" value="NLP_P60 DOMAIN-CONTAINING PROTEIN-RELATED"/>
    <property type="match status" value="1"/>
</dbReference>
<name>A0ABQ3EJA8_9ACTN</name>
<feature type="signal peptide" evidence="7">
    <location>
        <begin position="1"/>
        <end position="50"/>
    </location>
</feature>
<feature type="domain" description="NlpC/P60" evidence="8">
    <location>
        <begin position="240"/>
        <end position="355"/>
    </location>
</feature>
<dbReference type="EMBL" id="BMVP01000001">
    <property type="protein sequence ID" value="GHB37344.1"/>
    <property type="molecule type" value="Genomic_DNA"/>
</dbReference>
<dbReference type="Pfam" id="PF00877">
    <property type="entry name" value="NLPC_P60"/>
    <property type="match status" value="1"/>
</dbReference>
<comment type="caution">
    <text evidence="9">The sequence shown here is derived from an EMBL/GenBank/DDBJ whole genome shotgun (WGS) entry which is preliminary data.</text>
</comment>
<evidence type="ECO:0000313" key="9">
    <source>
        <dbReference type="EMBL" id="GHB37344.1"/>
    </source>
</evidence>
<evidence type="ECO:0000256" key="6">
    <source>
        <dbReference type="SAM" id="MobiDB-lite"/>
    </source>
</evidence>
<keyword evidence="7" id="KW-0732">Signal</keyword>
<keyword evidence="2" id="KW-0645">Protease</keyword>
<feature type="chain" id="PRO_5046888641" description="NlpC/P60 domain-containing protein" evidence="7">
    <location>
        <begin position="51"/>
        <end position="355"/>
    </location>
</feature>
<keyword evidence="3" id="KW-0378">Hydrolase</keyword>
<keyword evidence="10" id="KW-1185">Reference proteome</keyword>
<dbReference type="Proteomes" id="UP000642673">
    <property type="component" value="Unassembled WGS sequence"/>
</dbReference>
<feature type="compositionally biased region" description="Polar residues" evidence="6">
    <location>
        <begin position="226"/>
        <end position="235"/>
    </location>
</feature>
<feature type="region of interest" description="Disordered" evidence="6">
    <location>
        <begin position="212"/>
        <end position="241"/>
    </location>
</feature>
<proteinExistence type="inferred from homology"/>
<dbReference type="PANTHER" id="PTHR47359">
    <property type="entry name" value="PEPTIDOGLYCAN DL-ENDOPEPTIDASE CWLO"/>
    <property type="match status" value="1"/>
</dbReference>
<evidence type="ECO:0000256" key="4">
    <source>
        <dbReference type="ARBA" id="ARBA00022807"/>
    </source>
</evidence>
<evidence type="ECO:0000256" key="1">
    <source>
        <dbReference type="ARBA" id="ARBA00007074"/>
    </source>
</evidence>
<dbReference type="PROSITE" id="PS51935">
    <property type="entry name" value="NLPC_P60"/>
    <property type="match status" value="1"/>
</dbReference>
<dbReference type="InterPro" id="IPR000064">
    <property type="entry name" value="NLP_P60_dom"/>
</dbReference>
<accession>A0ABQ3EJA8</accession>